<dbReference type="Proteomes" id="UP000242474">
    <property type="component" value="Unassembled WGS sequence"/>
</dbReference>
<organism evidence="2 3">
    <name type="scientific">Coemansia reversa (strain ATCC 12441 / NRRL 1564)</name>
    <dbReference type="NCBI Taxonomy" id="763665"/>
    <lineage>
        <taxon>Eukaryota</taxon>
        <taxon>Fungi</taxon>
        <taxon>Fungi incertae sedis</taxon>
        <taxon>Zoopagomycota</taxon>
        <taxon>Kickxellomycotina</taxon>
        <taxon>Kickxellomycetes</taxon>
        <taxon>Kickxellales</taxon>
        <taxon>Kickxellaceae</taxon>
        <taxon>Coemansia</taxon>
    </lineage>
</organism>
<sequence>MIFNAIRKATFEQPFAVWGLALGFAGPALVLIVPPIRDYMGFVAPMSIPESYPLPNRPRRPTIGYED</sequence>
<keyword evidence="3" id="KW-1185">Reference proteome</keyword>
<dbReference type="CDD" id="cd22903">
    <property type="entry name" value="NI9M"/>
    <property type="match status" value="1"/>
</dbReference>
<dbReference type="STRING" id="763665.A0A2G5BFF6"/>
<keyword evidence="1" id="KW-0812">Transmembrane</keyword>
<evidence type="ECO:0000313" key="2">
    <source>
        <dbReference type="EMBL" id="PIA17745.1"/>
    </source>
</evidence>
<dbReference type="OrthoDB" id="2093409at2759"/>
<dbReference type="PANTHER" id="PTHR38488:SF1">
    <property type="entry name" value="OXIDOREDUCTASE 9.5 KDA SUBUNIT, PUTATIVE (AFU_ORTHOLOGUE AFUA_5G08980)-RELATED"/>
    <property type="match status" value="1"/>
</dbReference>
<dbReference type="PANTHER" id="PTHR38488">
    <property type="entry name" value="OXIDOREDUCTASE 9.5 KDA SUBUNIT, PUTATIVE (AFU_ORTHOLOGUE AFUA_5G08980)-RELATED"/>
    <property type="match status" value="1"/>
</dbReference>
<feature type="transmembrane region" description="Helical" evidence="1">
    <location>
        <begin position="15"/>
        <end position="36"/>
    </location>
</feature>
<protein>
    <recommendedName>
        <fullName evidence="4">NADH-ubiquinone oxidoreductase 9.5 kDa subunit</fullName>
    </recommendedName>
</protein>
<dbReference type="EMBL" id="KZ303493">
    <property type="protein sequence ID" value="PIA17745.1"/>
    <property type="molecule type" value="Genomic_DNA"/>
</dbReference>
<evidence type="ECO:0000256" key="1">
    <source>
        <dbReference type="SAM" id="Phobius"/>
    </source>
</evidence>
<dbReference type="InterPro" id="IPR039961">
    <property type="entry name" value="Nuo9.5"/>
</dbReference>
<evidence type="ECO:0008006" key="4">
    <source>
        <dbReference type="Google" id="ProtNLM"/>
    </source>
</evidence>
<evidence type="ECO:0000313" key="3">
    <source>
        <dbReference type="Proteomes" id="UP000242474"/>
    </source>
</evidence>
<reference evidence="2 3" key="1">
    <citation type="journal article" date="2015" name="Genome Biol. Evol.">
        <title>Phylogenomic analyses indicate that early fungi evolved digesting cell walls of algal ancestors of land plants.</title>
        <authorList>
            <person name="Chang Y."/>
            <person name="Wang S."/>
            <person name="Sekimoto S."/>
            <person name="Aerts A.L."/>
            <person name="Choi C."/>
            <person name="Clum A."/>
            <person name="LaButti K.M."/>
            <person name="Lindquist E.A."/>
            <person name="Yee Ngan C."/>
            <person name="Ohm R.A."/>
            <person name="Salamov A.A."/>
            <person name="Grigoriev I.V."/>
            <person name="Spatafora J.W."/>
            <person name="Berbee M.L."/>
        </authorList>
    </citation>
    <scope>NUCLEOTIDE SEQUENCE [LARGE SCALE GENOMIC DNA]</scope>
    <source>
        <strain evidence="2 3">NRRL 1564</strain>
    </source>
</reference>
<accession>A0A2G5BFF6</accession>
<gene>
    <name evidence="2" type="ORF">COEREDRAFT_7331</name>
</gene>
<dbReference type="AlphaFoldDB" id="A0A2G5BFF6"/>
<keyword evidence="1" id="KW-1133">Transmembrane helix</keyword>
<keyword evidence="1" id="KW-0472">Membrane</keyword>
<proteinExistence type="predicted"/>
<name>A0A2G5BFF6_COERN</name>